<keyword evidence="1" id="KW-1133">Transmembrane helix</keyword>
<feature type="transmembrane region" description="Helical" evidence="1">
    <location>
        <begin position="245"/>
        <end position="269"/>
    </location>
</feature>
<keyword evidence="1" id="KW-0812">Transmembrane</keyword>
<feature type="transmembrane region" description="Helical" evidence="1">
    <location>
        <begin position="179"/>
        <end position="203"/>
    </location>
</feature>
<dbReference type="RefSeq" id="WP_045679570.1">
    <property type="nucleotide sequence ID" value="NZ_CP010803.1"/>
</dbReference>
<dbReference type="STRING" id="1486262.TM49_03615"/>
<organism evidence="2 3">
    <name type="scientific">Martelella endophytica</name>
    <dbReference type="NCBI Taxonomy" id="1486262"/>
    <lineage>
        <taxon>Bacteria</taxon>
        <taxon>Pseudomonadati</taxon>
        <taxon>Pseudomonadota</taxon>
        <taxon>Alphaproteobacteria</taxon>
        <taxon>Hyphomicrobiales</taxon>
        <taxon>Aurantimonadaceae</taxon>
        <taxon>Martelella</taxon>
    </lineage>
</organism>
<proteinExistence type="predicted"/>
<dbReference type="HOGENOM" id="CLU_086991_0_0_5"/>
<feature type="transmembrane region" description="Helical" evidence="1">
    <location>
        <begin position="62"/>
        <end position="85"/>
    </location>
</feature>
<evidence type="ECO:0000313" key="2">
    <source>
        <dbReference type="EMBL" id="AJY44979.1"/>
    </source>
</evidence>
<accession>A0A0D5LLB7</accession>
<evidence type="ECO:0008006" key="4">
    <source>
        <dbReference type="Google" id="ProtNLM"/>
    </source>
</evidence>
<dbReference type="KEGG" id="mey:TM49_03615"/>
<dbReference type="OrthoDB" id="244933at2"/>
<dbReference type="EMBL" id="CP010803">
    <property type="protein sequence ID" value="AJY44979.1"/>
    <property type="molecule type" value="Genomic_DNA"/>
</dbReference>
<dbReference type="AlphaFoldDB" id="A0A0D5LLB7"/>
<dbReference type="Proteomes" id="UP000032611">
    <property type="component" value="Chromosome"/>
</dbReference>
<feature type="transmembrane region" description="Helical" evidence="1">
    <location>
        <begin position="97"/>
        <end position="118"/>
    </location>
</feature>
<protein>
    <recommendedName>
        <fullName evidence="4">YrhK domain-containing protein</fullName>
    </recommendedName>
</protein>
<evidence type="ECO:0000313" key="3">
    <source>
        <dbReference type="Proteomes" id="UP000032611"/>
    </source>
</evidence>
<keyword evidence="3" id="KW-1185">Reference proteome</keyword>
<dbReference type="PATRIC" id="fig|1486262.3.peg.736"/>
<feature type="transmembrane region" description="Helical" evidence="1">
    <location>
        <begin position="215"/>
        <end position="239"/>
    </location>
</feature>
<gene>
    <name evidence="2" type="ORF">TM49_03615</name>
</gene>
<keyword evidence="1" id="KW-0472">Membrane</keyword>
<evidence type="ECO:0000256" key="1">
    <source>
        <dbReference type="SAM" id="Phobius"/>
    </source>
</evidence>
<reference evidence="2 3" key="1">
    <citation type="journal article" date="2015" name="Genome Announc.">
        <title>Complete genome sequence of Martelella endophytica YC6887, which has antifungal activity associated with a halophyte.</title>
        <authorList>
            <person name="Khan A."/>
            <person name="Khan H."/>
            <person name="Chung E.J."/>
            <person name="Hossain M.T."/>
            <person name="Chung Y.R."/>
        </authorList>
    </citation>
    <scope>NUCLEOTIDE SEQUENCE [LARGE SCALE GENOMIC DNA]</scope>
    <source>
        <strain evidence="2">YC6887</strain>
    </source>
</reference>
<sequence length="279" mass="30935">MEPTTDDSAETRHAGPWPFVTIRYFHRDGRALVWRSRDHRKGLFRHRRALENVPAPFWQTALYNWLTGLIFVLGSALFMAGSAMALYPAMVAHLPSWATNVTFFAGSIPFTTAAYMQLFQAANAEAARAEGRDSPALFGWEPMNAGWLSAATQFIGTIFFNFNTFDAIHTPSDWVMQDIVIWGPGMAGSVLFLVSGYLAYIEVGHAHLSLPRRDVSWWIGAINLLGCIAFMIASTIAYTPEGKEAAWIMTVSNANLWFGALCFFIGAALSMREARHAAS</sequence>
<name>A0A0D5LLB7_MAREN</name>